<evidence type="ECO:0000313" key="8">
    <source>
        <dbReference type="RefSeq" id="XP_006814496.1"/>
    </source>
</evidence>
<comment type="similarity">
    <text evidence="1 6">Belongs to the FMO family.</text>
</comment>
<organism evidence="7 8">
    <name type="scientific">Saccoglossus kowalevskii</name>
    <name type="common">Acorn worm</name>
    <dbReference type="NCBI Taxonomy" id="10224"/>
    <lineage>
        <taxon>Eukaryota</taxon>
        <taxon>Metazoa</taxon>
        <taxon>Hemichordata</taxon>
        <taxon>Enteropneusta</taxon>
        <taxon>Harrimaniidae</taxon>
        <taxon>Saccoglossus</taxon>
    </lineage>
</organism>
<dbReference type="Proteomes" id="UP000694865">
    <property type="component" value="Unplaced"/>
</dbReference>
<dbReference type="Gene3D" id="3.50.50.60">
    <property type="entry name" value="FAD/NAD(P)-binding domain"/>
    <property type="match status" value="1"/>
</dbReference>
<keyword evidence="5 6" id="KW-0560">Oxidoreductase</keyword>
<dbReference type="Pfam" id="PF00743">
    <property type="entry name" value="FMO-like"/>
    <property type="match status" value="1"/>
</dbReference>
<evidence type="ECO:0000313" key="7">
    <source>
        <dbReference type="Proteomes" id="UP000694865"/>
    </source>
</evidence>
<proteinExistence type="inferred from homology"/>
<dbReference type="InterPro" id="IPR036188">
    <property type="entry name" value="FAD/NAD-bd_sf"/>
</dbReference>
<name>A0ABM0M3A5_SACKO</name>
<dbReference type="PRINTS" id="PR00370">
    <property type="entry name" value="FMOXYGENASE"/>
</dbReference>
<dbReference type="InterPro" id="IPR020946">
    <property type="entry name" value="Flavin_mOase-like"/>
</dbReference>
<keyword evidence="6" id="KW-0503">Monooxygenase</keyword>
<evidence type="ECO:0000256" key="6">
    <source>
        <dbReference type="RuleBase" id="RU361177"/>
    </source>
</evidence>
<keyword evidence="2 6" id="KW-0285">Flavoprotein</keyword>
<dbReference type="GeneID" id="102806080"/>
<dbReference type="InterPro" id="IPR050346">
    <property type="entry name" value="FMO-like"/>
</dbReference>
<evidence type="ECO:0000256" key="3">
    <source>
        <dbReference type="ARBA" id="ARBA00022827"/>
    </source>
</evidence>
<evidence type="ECO:0000256" key="2">
    <source>
        <dbReference type="ARBA" id="ARBA00022630"/>
    </source>
</evidence>
<evidence type="ECO:0000256" key="4">
    <source>
        <dbReference type="ARBA" id="ARBA00022857"/>
    </source>
</evidence>
<evidence type="ECO:0000256" key="5">
    <source>
        <dbReference type="ARBA" id="ARBA00023002"/>
    </source>
</evidence>
<accession>A0ABM0M3A5</accession>
<dbReference type="InterPro" id="IPR000960">
    <property type="entry name" value="Flavin_mOase"/>
</dbReference>
<dbReference type="EC" id="1.-.-.-" evidence="6"/>
<gene>
    <name evidence="8" type="primary">LOC102806080</name>
</gene>
<keyword evidence="4" id="KW-0521">NADP</keyword>
<dbReference type="RefSeq" id="XP_006814496.1">
    <property type="nucleotide sequence ID" value="XM_006814433.1"/>
</dbReference>
<reference evidence="8" key="1">
    <citation type="submission" date="2025-08" db="UniProtKB">
        <authorList>
            <consortium name="RefSeq"/>
        </authorList>
    </citation>
    <scope>IDENTIFICATION</scope>
    <source>
        <tissue evidence="8">Testes</tissue>
    </source>
</reference>
<protein>
    <recommendedName>
        <fullName evidence="6">Flavin-containing monooxygenase</fullName>
        <ecNumber evidence="6">1.-.-.-</ecNumber>
    </recommendedName>
</protein>
<keyword evidence="7" id="KW-1185">Reference proteome</keyword>
<dbReference type="SUPFAM" id="SSF51905">
    <property type="entry name" value="FAD/NAD(P)-binding domain"/>
    <property type="match status" value="1"/>
</dbReference>
<dbReference type="PIRSF" id="PIRSF000332">
    <property type="entry name" value="FMO"/>
    <property type="match status" value="1"/>
</dbReference>
<dbReference type="PANTHER" id="PTHR23023">
    <property type="entry name" value="DIMETHYLANILINE MONOOXYGENASE"/>
    <property type="match status" value="1"/>
</dbReference>
<keyword evidence="3 6" id="KW-0274">FAD</keyword>
<evidence type="ECO:0000256" key="1">
    <source>
        <dbReference type="ARBA" id="ARBA00009183"/>
    </source>
</evidence>
<sequence length="291" mass="33164">MSQRVAIIGAGVAGLLSIKCCLEEGLVPVCLERHDDLGGIWYYGDELRKGQVAATYDSVVTNISKEMLCFSDFPFPKEWPPFIPHKKVHQYLHSYAEHFGLKKYIRYNQDVLSIEESGDDGWNVVSMNSDGRVEEIFDHLMVCTGVYNKIHYPSYPGLDEFTGIQMHANQYRNTTGLTNKRIVVVAACITAGEISCELARTGSTEVYLSMRKGTWVIPRTGPDSYPYDMRTFSRSTMTGSTQTMESTLDKLVRQNIRDYKRLGLQNHEPILDTQSLMINDDIRRCNLCYWL</sequence>
<comment type="cofactor">
    <cofactor evidence="6">
        <name>FAD</name>
        <dbReference type="ChEBI" id="CHEBI:57692"/>
    </cofactor>
</comment>